<dbReference type="InterPro" id="IPR036366">
    <property type="entry name" value="PGBDSf"/>
</dbReference>
<dbReference type="SUPFAM" id="SSF47090">
    <property type="entry name" value="PGBD-like"/>
    <property type="match status" value="1"/>
</dbReference>
<keyword evidence="5" id="KW-1185">Reference proteome</keyword>
<reference evidence="4 5" key="1">
    <citation type="submission" date="2018-12" db="EMBL/GenBank/DDBJ databases">
        <authorList>
            <person name="Criscuolo A."/>
        </authorList>
    </citation>
    <scope>NUCLEOTIDE SEQUENCE [LARGE SCALE GENOMIC DNA]</scope>
    <source>
        <strain evidence="4">ACIP1116241</strain>
    </source>
</reference>
<evidence type="ECO:0000256" key="1">
    <source>
        <dbReference type="SAM" id="Phobius"/>
    </source>
</evidence>
<dbReference type="EMBL" id="UZWE01000024">
    <property type="protein sequence ID" value="VDS07938.1"/>
    <property type="molecule type" value="Genomic_DNA"/>
</dbReference>
<dbReference type="InterPro" id="IPR002477">
    <property type="entry name" value="Peptidoglycan-bd-like"/>
</dbReference>
<dbReference type="AlphaFoldDB" id="A0A447IKB6"/>
<dbReference type="InterPro" id="IPR024408">
    <property type="entry name" value="Muramidase"/>
</dbReference>
<dbReference type="OrthoDB" id="1523598at2"/>
<proteinExistence type="predicted"/>
<feature type="transmembrane region" description="Helical" evidence="1">
    <location>
        <begin position="275"/>
        <end position="296"/>
    </location>
</feature>
<dbReference type="Proteomes" id="UP000270743">
    <property type="component" value="Unassembled WGS sequence"/>
</dbReference>
<protein>
    <submittedName>
        <fullName evidence="4">Peptidoglycan binding domain protein</fullName>
    </submittedName>
</protein>
<sequence>MKKPWIGAARRLSSDAFAVAAQELDLDPSIITAVFEVESSGQSFRPDGSLERRFEPHHFPARHWPRLGFTVPKGQEPWRASLKLKAAAREAMFLAAFEIDPEAALAATSWGGLQVMGFNAAAAGYASAWDMVVALANDEWAHLGAFLNLVGSWGLVTVLRAHDWARFAARYNGSGQARAYAAKIESAYRRHSGRASPVVLRLGRANDPEAVEQLQAALGIREDRVFGPETDKAVRAFQEREGLAVDGVVGAETWARLRAKRDAAPPAQAAQSDRIAHIGAVSGAVTAGTGAVAALGDALPDGAMTILVGGATVAGLMALAAIIYTRLRSGRALV</sequence>
<feature type="domain" description="N-acetylmuramidase" evidence="3">
    <location>
        <begin position="28"/>
        <end position="191"/>
    </location>
</feature>
<organism evidence="4 5">
    <name type="scientific">Paracoccus haematequi</name>
    <dbReference type="NCBI Taxonomy" id="2491866"/>
    <lineage>
        <taxon>Bacteria</taxon>
        <taxon>Pseudomonadati</taxon>
        <taxon>Pseudomonadota</taxon>
        <taxon>Alphaproteobacteria</taxon>
        <taxon>Rhodobacterales</taxon>
        <taxon>Paracoccaceae</taxon>
        <taxon>Paracoccus</taxon>
    </lineage>
</organism>
<feature type="transmembrane region" description="Helical" evidence="1">
    <location>
        <begin position="302"/>
        <end position="324"/>
    </location>
</feature>
<keyword evidence="1" id="KW-1133">Transmembrane helix</keyword>
<dbReference type="InterPro" id="IPR036365">
    <property type="entry name" value="PGBD-like_sf"/>
</dbReference>
<evidence type="ECO:0000313" key="5">
    <source>
        <dbReference type="Proteomes" id="UP000270743"/>
    </source>
</evidence>
<name>A0A447IKB6_9RHOB</name>
<accession>A0A447IKB6</accession>
<keyword evidence="1" id="KW-0812">Transmembrane</keyword>
<evidence type="ECO:0000259" key="3">
    <source>
        <dbReference type="Pfam" id="PF11860"/>
    </source>
</evidence>
<evidence type="ECO:0000259" key="2">
    <source>
        <dbReference type="Pfam" id="PF01471"/>
    </source>
</evidence>
<dbReference type="Gene3D" id="1.10.101.10">
    <property type="entry name" value="PGBD-like superfamily/PGBD"/>
    <property type="match status" value="1"/>
</dbReference>
<feature type="domain" description="Peptidoglycan binding-like" evidence="2">
    <location>
        <begin position="219"/>
        <end position="257"/>
    </location>
</feature>
<dbReference type="RefSeq" id="WP_126153621.1">
    <property type="nucleotide sequence ID" value="NZ_UZWE01000024.1"/>
</dbReference>
<evidence type="ECO:0000313" key="4">
    <source>
        <dbReference type="EMBL" id="VDS07938.1"/>
    </source>
</evidence>
<dbReference type="Pfam" id="PF11860">
    <property type="entry name" value="Muramidase"/>
    <property type="match status" value="1"/>
</dbReference>
<keyword evidence="1" id="KW-0472">Membrane</keyword>
<gene>
    <name evidence="4" type="ORF">PARHAE_01118</name>
</gene>
<dbReference type="Pfam" id="PF01471">
    <property type="entry name" value="PG_binding_1"/>
    <property type="match status" value="1"/>
</dbReference>